<dbReference type="STRING" id="1192034.CAP_5296"/>
<protein>
    <submittedName>
        <fullName evidence="2">Uncharacterized protein</fullName>
    </submittedName>
</protein>
<feature type="region of interest" description="Disordered" evidence="1">
    <location>
        <begin position="786"/>
        <end position="809"/>
    </location>
</feature>
<reference evidence="2 3" key="1">
    <citation type="submission" date="2013-05" db="EMBL/GenBank/DDBJ databases">
        <title>Genome assembly of Chondromyces apiculatus DSM 436.</title>
        <authorList>
            <person name="Sharma G."/>
            <person name="Khatri I."/>
            <person name="Kaur C."/>
            <person name="Mayilraj S."/>
            <person name="Subramanian S."/>
        </authorList>
    </citation>
    <scope>NUCLEOTIDE SEQUENCE [LARGE SCALE GENOMIC DNA]</scope>
    <source>
        <strain evidence="2 3">DSM 436</strain>
    </source>
</reference>
<proteinExistence type="predicted"/>
<dbReference type="Proteomes" id="UP000019678">
    <property type="component" value="Unassembled WGS sequence"/>
</dbReference>
<name>A0A017T4E8_9BACT</name>
<gene>
    <name evidence="2" type="ORF">CAP_5296</name>
</gene>
<dbReference type="OrthoDB" id="5480176at2"/>
<dbReference type="EMBL" id="ASRX01000043">
    <property type="protein sequence ID" value="EYF03685.1"/>
    <property type="molecule type" value="Genomic_DNA"/>
</dbReference>
<sequence>MLPPLASTPRGLRVGAMIVGACAALVLSRDTFVDARGRSAALAGSLAGQGIVAAPSNVVWVDGPRGALGSFGPSSRALVRGAAAEGEASDLFLVDTALSPEGVLVGVGEVHNLTETSGADESLPVVRGQVVAYVSRPMIEGASPTVHVLDLRGHPASASAEWPRMERAQHAISNWQATGRLRGIGRRTLAVDAPAGEGEKAAEVSVALEQEAVVIRAGASEARVSLAAEPVALVGGAPLPGWLRAEDGEIARPGNLVTWAVDRVRTVIGDEAMQYVKMVGLGVIDTVKQQTENAEDSAEQIANEMGQANLGVATRQEPTDPELGWPPAPLDPWVTPPLEGEGQWRQQGGDEFLRKLPGLPPAFVTTFIRPDRSRKVVRVFVALWDPRQVELHMMSGTVEPKGATGEAGPGLIPRTPEVMKRVVAGSNAGFQALHGEFGMMADGVVYLPPKPFAATVAVRRDGTTAFGTWPENPQIPPWMMSYRQNMTVMVQDQKFNPYQRTWWGGTPPGWEDKTHTVRTGICLTKEDFVAYFYGADLSPEALSQAMIQVRCSYGIALDMNAGHSGLEFYHVAKSEELPALGRPLQHDWEAEGEVAGLEGWRFRGRRFIRGMGLMNFPRYIRREARDFFYMTFRHVLPGEALASAVPGKAGEGEWRVKGLPHHGFPYAVAVTEVRPDASRPDFTLRVLKMDPRAVKAAPTGNEGKVVALVGPGGPGASAEGLGLWHAEGVFSIGAAPPAAGASRIATGSATAAAGMNAVAAVGVQDDGGMLVYAEVLGAGAPAAGSATGDAGVAAPGGGGERAGSAGAVGDPRDAQALENFVKGLGCSSRLLLARRLDLALGGDTDLSGSAVHAPTGAGVVRLVRAGTPGAGRMFEDTPIVPRETWYPLQQKRIRYFKKADD</sequence>
<accession>A0A017T4E8</accession>
<evidence type="ECO:0000313" key="2">
    <source>
        <dbReference type="EMBL" id="EYF03685.1"/>
    </source>
</evidence>
<dbReference type="AlphaFoldDB" id="A0A017T4E8"/>
<evidence type="ECO:0000256" key="1">
    <source>
        <dbReference type="SAM" id="MobiDB-lite"/>
    </source>
</evidence>
<comment type="caution">
    <text evidence="2">The sequence shown here is derived from an EMBL/GenBank/DDBJ whole genome shotgun (WGS) entry which is preliminary data.</text>
</comment>
<organism evidence="2 3">
    <name type="scientific">Chondromyces apiculatus DSM 436</name>
    <dbReference type="NCBI Taxonomy" id="1192034"/>
    <lineage>
        <taxon>Bacteria</taxon>
        <taxon>Pseudomonadati</taxon>
        <taxon>Myxococcota</taxon>
        <taxon>Polyangia</taxon>
        <taxon>Polyangiales</taxon>
        <taxon>Polyangiaceae</taxon>
        <taxon>Chondromyces</taxon>
    </lineage>
</organism>
<dbReference type="eggNOG" id="ENOG502Z9XP">
    <property type="taxonomic scope" value="Bacteria"/>
</dbReference>
<evidence type="ECO:0000313" key="3">
    <source>
        <dbReference type="Proteomes" id="UP000019678"/>
    </source>
</evidence>
<keyword evidence="3" id="KW-1185">Reference proteome</keyword>
<dbReference type="RefSeq" id="WP_156041133.1">
    <property type="nucleotide sequence ID" value="NZ_ASRX01000043.1"/>
</dbReference>